<gene>
    <name evidence="2" type="ORF">MHL29_16710</name>
</gene>
<comment type="caution">
    <text evidence="2">The sequence shown here is derived from an EMBL/GenBank/DDBJ whole genome shotgun (WGS) entry which is preliminary data.</text>
</comment>
<reference evidence="2 3" key="1">
    <citation type="submission" date="2022-02" db="EMBL/GenBank/DDBJ databases">
        <title>Uncovering new skin microbiome diversity through culturing and metagenomics.</title>
        <authorList>
            <person name="Conlan S."/>
            <person name="Deming C."/>
            <person name="Nisc Comparative Sequencing Program N."/>
            <person name="Segre J.A."/>
        </authorList>
    </citation>
    <scope>NUCLEOTIDE SEQUENCE [LARGE SCALE GENOMIC DNA]</scope>
    <source>
        <strain evidence="2 3">ACRQZ</strain>
    </source>
</reference>
<dbReference type="EMBL" id="JAKRCV010000081">
    <property type="protein sequence ID" value="MCG7323519.1"/>
    <property type="molecule type" value="Genomic_DNA"/>
</dbReference>
<name>A0ABS9Q6L8_9MICO</name>
<dbReference type="Proteomes" id="UP001521931">
    <property type="component" value="Unassembled WGS sequence"/>
</dbReference>
<sequence length="358" mass="38349">MRTSTTMDYRLRPRWVERTRCLTDDRPGDPVRLLRVLAAARTSGVLVLDGTSRVDKVATAILARTRRGPEVLVVDCSWKLGPGRLVELVTRAGVRAMAGPRTTFVALTREGRDQFSRIHRVPGDRVVSVPWHHGLGPDDLAGAPGLTSSPQRPDGPAGAEPEIRHDGPVFSGGRTARDYRPLLGCAADLPEGTEVVIATVPGGLPQGVPVPANVHVRTEVDPPAFRRDLRRACVVVVALEHRDDCAPGIMVLLDAMALGKLTVVTDTLGVREHVEQGVTGFVVPAGDAAALGETLRWCLDPAHAAEAADIRESARATARTAYAPEVHVEALLEQVGRALERAEARRGQSSRAVPNTSS</sequence>
<protein>
    <submittedName>
        <fullName evidence="2">Glycosyltransferase family 4 protein</fullName>
    </submittedName>
</protein>
<evidence type="ECO:0000313" key="3">
    <source>
        <dbReference type="Proteomes" id="UP001521931"/>
    </source>
</evidence>
<dbReference type="SUPFAM" id="SSF53756">
    <property type="entry name" value="UDP-Glycosyltransferase/glycogen phosphorylase"/>
    <property type="match status" value="1"/>
</dbReference>
<dbReference type="Pfam" id="PF13692">
    <property type="entry name" value="Glyco_trans_1_4"/>
    <property type="match status" value="1"/>
</dbReference>
<organism evidence="2 3">
    <name type="scientific">Arsenicicoccus bolidensis</name>
    <dbReference type="NCBI Taxonomy" id="229480"/>
    <lineage>
        <taxon>Bacteria</taxon>
        <taxon>Bacillati</taxon>
        <taxon>Actinomycetota</taxon>
        <taxon>Actinomycetes</taxon>
        <taxon>Micrococcales</taxon>
        <taxon>Intrasporangiaceae</taxon>
        <taxon>Arsenicicoccus</taxon>
    </lineage>
</organism>
<evidence type="ECO:0000313" key="2">
    <source>
        <dbReference type="EMBL" id="MCG7323519.1"/>
    </source>
</evidence>
<keyword evidence="3" id="KW-1185">Reference proteome</keyword>
<dbReference type="Gene3D" id="3.40.50.2000">
    <property type="entry name" value="Glycogen Phosphorylase B"/>
    <property type="match status" value="1"/>
</dbReference>
<evidence type="ECO:0000256" key="1">
    <source>
        <dbReference type="SAM" id="MobiDB-lite"/>
    </source>
</evidence>
<proteinExistence type="predicted"/>
<accession>A0ABS9Q6L8</accession>
<dbReference type="RefSeq" id="WP_239266288.1">
    <property type="nucleotide sequence ID" value="NZ_JAKRCV010000081.1"/>
</dbReference>
<feature type="region of interest" description="Disordered" evidence="1">
    <location>
        <begin position="137"/>
        <end position="171"/>
    </location>
</feature>